<comment type="caution">
    <text evidence="1">The sequence shown here is derived from an EMBL/GenBank/DDBJ whole genome shotgun (WGS) entry which is preliminary data.</text>
</comment>
<gene>
    <name evidence="1" type="ORF">MILVUS5_LOCUS32678</name>
</gene>
<name>A0ACB0LG25_TRIPR</name>
<dbReference type="Proteomes" id="UP001177021">
    <property type="component" value="Unassembled WGS sequence"/>
</dbReference>
<dbReference type="EMBL" id="CASHSV030000513">
    <property type="protein sequence ID" value="CAJ2668246.1"/>
    <property type="molecule type" value="Genomic_DNA"/>
</dbReference>
<reference evidence="1" key="1">
    <citation type="submission" date="2023-10" db="EMBL/GenBank/DDBJ databases">
        <authorList>
            <person name="Rodriguez Cubillos JULIANA M."/>
            <person name="De Vega J."/>
        </authorList>
    </citation>
    <scope>NUCLEOTIDE SEQUENCE</scope>
</reference>
<evidence type="ECO:0000313" key="2">
    <source>
        <dbReference type="Proteomes" id="UP001177021"/>
    </source>
</evidence>
<proteinExistence type="predicted"/>
<keyword evidence="2" id="KW-1185">Reference proteome</keyword>
<accession>A0ACB0LG25</accession>
<sequence length="1027" mass="115089">MAGSSSSESEESSPISNSQIQNHPHDFTQSPYYLHPSENPGSVLISLQLNNTNYHSWSRNMKRALISKNKIKFINGKLPAPEEDDPMFDYWERCNSMVVSWITRTLSPQIAQSVVYIDNANVLWDELCNRFTKGTHFKLSDLLQEIHSMKQGERSVNEFFTAMKIVWDDLEALRPIPICSCNVRCSCDAFKIMHNQRDIEYAICFLKGLNDAYSTVKSQILLMKPLPSISEVFSLIIQQEDHLAGTATSHSRVMYNASERSTQGRGISHSRGRGPSNNYAGRGRSRPGSRGPPKKCTFCYRDNHTVEDCYEKHGFPPGYKSRYHSSTNSLTASEGNTSSNAEASLPKAVSHDAPGDLLGHEQLKQILNMLQQSSTGQSKQNASSKINTSYTNAIDGAVTSTTPHNAQNSSQNFDFLFEIPSNTPTPTSPPSSTTISIAPESDSVHNTTPTFDSSPKIRKSERTRKAPAFLKDFHCSASSSSSSNAGNIKYPLSSVFSYNSLSSKHLKYTLALSTSVEPKTYKQAILSSEWINAMNVELQALAANNTWHLTKLPPGKVAIGCRWVYRIKHKADGTVERYKARLVAQGYTQQEGVDFFDTFSPVAKLTTMRLLLAIAAAHGWFLKQLDVDNAFLHGDLNEEVYMKLPPGLQPEFPNQVCRLQKSLYGLRQASRQWFSKLSNALVSLGFRHSEYDHSLFTKSQNGSFTALLVYVDDIILTGNSLNSIEYVKNFLHATFKIKDLGDLKYFLGLEVSRSHKGIHLCQRKYALDILSEMGLLAAKPCSTPMVRDSKFLYDNSAPPHDPTAYRRIIGKLLYLTNTRPDISFAVQQLSQFMQHPTIHHYEAAMRILRYIKSAPAQGLFFSSESSLQLKAFSDSDWASCLTTRRSITGFCIFLGSSLVSWRSKKQTTISRSSSEAEYRALASTTCELQWLTYLLQDLQVSFIQPALLYCDSQSARHIALNPTFHERTKHIDIDCHVVRQQLQAGLFHLLPISSANQLADFFTKALEPTPFCNFHSKLGVMNIHCPA</sequence>
<organism evidence="1 2">
    <name type="scientific">Trifolium pratense</name>
    <name type="common">Red clover</name>
    <dbReference type="NCBI Taxonomy" id="57577"/>
    <lineage>
        <taxon>Eukaryota</taxon>
        <taxon>Viridiplantae</taxon>
        <taxon>Streptophyta</taxon>
        <taxon>Embryophyta</taxon>
        <taxon>Tracheophyta</taxon>
        <taxon>Spermatophyta</taxon>
        <taxon>Magnoliopsida</taxon>
        <taxon>eudicotyledons</taxon>
        <taxon>Gunneridae</taxon>
        <taxon>Pentapetalae</taxon>
        <taxon>rosids</taxon>
        <taxon>fabids</taxon>
        <taxon>Fabales</taxon>
        <taxon>Fabaceae</taxon>
        <taxon>Papilionoideae</taxon>
        <taxon>50 kb inversion clade</taxon>
        <taxon>NPAAA clade</taxon>
        <taxon>Hologalegina</taxon>
        <taxon>IRL clade</taxon>
        <taxon>Trifolieae</taxon>
        <taxon>Trifolium</taxon>
    </lineage>
</organism>
<evidence type="ECO:0000313" key="1">
    <source>
        <dbReference type="EMBL" id="CAJ2668246.1"/>
    </source>
</evidence>
<protein>
    <submittedName>
        <fullName evidence="1">Uncharacterized protein</fullName>
    </submittedName>
</protein>